<name>A0A7C2NYQ0_9PLAN</name>
<protein>
    <submittedName>
        <fullName evidence="1">Uncharacterized protein</fullName>
    </submittedName>
</protein>
<dbReference type="AlphaFoldDB" id="A0A7C2NYQ0"/>
<evidence type="ECO:0000313" key="1">
    <source>
        <dbReference type="EMBL" id="HEN14154.1"/>
    </source>
</evidence>
<proteinExistence type="predicted"/>
<dbReference type="EMBL" id="DSOK01000052">
    <property type="protein sequence ID" value="HEN14154.1"/>
    <property type="molecule type" value="Genomic_DNA"/>
</dbReference>
<organism evidence="1">
    <name type="scientific">Schlesneria paludicola</name>
    <dbReference type="NCBI Taxonomy" id="360056"/>
    <lineage>
        <taxon>Bacteria</taxon>
        <taxon>Pseudomonadati</taxon>
        <taxon>Planctomycetota</taxon>
        <taxon>Planctomycetia</taxon>
        <taxon>Planctomycetales</taxon>
        <taxon>Planctomycetaceae</taxon>
        <taxon>Schlesneria</taxon>
    </lineage>
</organism>
<comment type="caution">
    <text evidence="1">The sequence shown here is derived from an EMBL/GenBank/DDBJ whole genome shotgun (WGS) entry which is preliminary data.</text>
</comment>
<accession>A0A7C2NYQ0</accession>
<reference evidence="1" key="1">
    <citation type="journal article" date="2020" name="mSystems">
        <title>Genome- and Community-Level Interaction Insights into Carbon Utilization and Element Cycling Functions of Hydrothermarchaeota in Hydrothermal Sediment.</title>
        <authorList>
            <person name="Zhou Z."/>
            <person name="Liu Y."/>
            <person name="Xu W."/>
            <person name="Pan J."/>
            <person name="Luo Z.H."/>
            <person name="Li M."/>
        </authorList>
    </citation>
    <scope>NUCLEOTIDE SEQUENCE [LARGE SCALE GENOMIC DNA]</scope>
    <source>
        <strain evidence="1">SpSt-339</strain>
    </source>
</reference>
<gene>
    <name evidence="1" type="ORF">ENQ76_01625</name>
</gene>
<sequence length="352" mass="38436">MSINHSFRVGKDGEFTWESRKGGYFCDWGRSGNPTLYPYRGDHELVLRVEGQASQQPIKPGSKAPPQPGLNLHLEWTHGSGTGVSATPTQDPIDYRLSSDGKQMTTTVLGSSGTYPHRYAPHDWQIDGTTSQVKVDGRTRTTTFEQSRDFTQTVPGGQMKLIEKVVVVHKHRLRADLSVELIPINIPVYGSGVSKRVAVAAGGNVEFNVRITNCGPDACPDGELQVIWLSGGASGVLSWVKETDQGTIVEQSNHHLTVQESLAAGASVTRRIRFSDIRPAGPYDEPLLDPLLRDAFTSAFEASQKRSQQGKKSTPLSAGAIQAWVSSRLDENLENDGAELNVFLSSTTPRQR</sequence>